<keyword evidence="1" id="KW-0808">Transferase</keyword>
<dbReference type="OrthoDB" id="5729795at2"/>
<dbReference type="SUPFAM" id="SSF52540">
    <property type="entry name" value="P-loop containing nucleoside triphosphate hydrolases"/>
    <property type="match status" value="1"/>
</dbReference>
<dbReference type="PANTHER" id="PTHR12788:SF10">
    <property type="entry name" value="PROTEIN-TYROSINE SULFOTRANSFERASE"/>
    <property type="match status" value="1"/>
</dbReference>
<protein>
    <recommendedName>
        <fullName evidence="4">Sulfotransferase family protein</fullName>
    </recommendedName>
</protein>
<comment type="caution">
    <text evidence="2">The sequence shown here is derived from an EMBL/GenBank/DDBJ whole genome shotgun (WGS) entry which is preliminary data.</text>
</comment>
<evidence type="ECO:0008006" key="4">
    <source>
        <dbReference type="Google" id="ProtNLM"/>
    </source>
</evidence>
<gene>
    <name evidence="2" type="ORF">CHM34_04020</name>
</gene>
<dbReference type="EMBL" id="NOWF01000002">
    <property type="protein sequence ID" value="OYD08951.1"/>
    <property type="molecule type" value="Genomic_DNA"/>
</dbReference>
<evidence type="ECO:0000256" key="1">
    <source>
        <dbReference type="ARBA" id="ARBA00022679"/>
    </source>
</evidence>
<dbReference type="Gene3D" id="3.40.50.300">
    <property type="entry name" value="P-loop containing nucleotide triphosphate hydrolases"/>
    <property type="match status" value="1"/>
</dbReference>
<dbReference type="GO" id="GO:0008476">
    <property type="term" value="F:protein-tyrosine sulfotransferase activity"/>
    <property type="evidence" value="ECO:0007669"/>
    <property type="project" value="InterPro"/>
</dbReference>
<reference evidence="2 3" key="1">
    <citation type="submission" date="2017-07" db="EMBL/GenBank/DDBJ databases">
        <title>The genome sequence of Paludifilum halophilum highlights mechanisms for microbial adaptation to high salt environemnts.</title>
        <authorList>
            <person name="Belbahri L."/>
        </authorList>
    </citation>
    <scope>NUCLEOTIDE SEQUENCE [LARGE SCALE GENOMIC DNA]</scope>
    <source>
        <strain evidence="2 3">DSM 102817</strain>
    </source>
</reference>
<proteinExistence type="predicted"/>
<evidence type="ECO:0000313" key="3">
    <source>
        <dbReference type="Proteomes" id="UP000215459"/>
    </source>
</evidence>
<sequence length="277" mass="32970">MTKMNTGEPPTRFKLRREAPVVIGGVGGSGTRVVAELLKEMGFYLGKLNTSNDNRTFASLFRRPQWLIRNHKRNPEAIHWAFRRFEREMFDSGEAGHPRYQGWGWKNPVTHIYLNFLNAHFPRMKYIHVIRHGLDIAFSGNKNQLRLWGKLFHIKKPETPRMKPKSYLQYWIRSNRRAIRLGRQLLGNRLLVLKYNDLCLHPKREIHRIIRFLELNLRHMDIHRLSRLIQRPESIGRYKKRDLSLFDTKEIQAVRNFGFAVDPFHGEKGNRSSKKRR</sequence>
<dbReference type="InterPro" id="IPR026634">
    <property type="entry name" value="TPST-like"/>
</dbReference>
<dbReference type="Proteomes" id="UP000215459">
    <property type="component" value="Unassembled WGS sequence"/>
</dbReference>
<dbReference type="InterPro" id="IPR027417">
    <property type="entry name" value="P-loop_NTPase"/>
</dbReference>
<name>A0A235B9L4_9BACL</name>
<dbReference type="PANTHER" id="PTHR12788">
    <property type="entry name" value="PROTEIN-TYROSINE SULFOTRANSFERASE 2"/>
    <property type="match status" value="1"/>
</dbReference>
<accession>A0A235B9L4</accession>
<keyword evidence="3" id="KW-1185">Reference proteome</keyword>
<organism evidence="2 3">
    <name type="scientific">Paludifilum halophilum</name>
    <dbReference type="NCBI Taxonomy" id="1642702"/>
    <lineage>
        <taxon>Bacteria</taxon>
        <taxon>Bacillati</taxon>
        <taxon>Bacillota</taxon>
        <taxon>Bacilli</taxon>
        <taxon>Bacillales</taxon>
        <taxon>Thermoactinomycetaceae</taxon>
        <taxon>Paludifilum</taxon>
    </lineage>
</organism>
<evidence type="ECO:0000313" key="2">
    <source>
        <dbReference type="EMBL" id="OYD08951.1"/>
    </source>
</evidence>
<dbReference type="Pfam" id="PF13469">
    <property type="entry name" value="Sulfotransfer_3"/>
    <property type="match status" value="1"/>
</dbReference>
<dbReference type="AlphaFoldDB" id="A0A235B9L4"/>